<evidence type="ECO:0000256" key="10">
    <source>
        <dbReference type="SAM" id="MobiDB-lite"/>
    </source>
</evidence>
<dbReference type="Proteomes" id="UP001202328">
    <property type="component" value="Unassembled WGS sequence"/>
</dbReference>
<proteinExistence type="predicted"/>
<dbReference type="InterPro" id="IPR003851">
    <property type="entry name" value="Znf_Dof"/>
</dbReference>
<comment type="caution">
    <text evidence="12">The sequence shown here is derived from an EMBL/GenBank/DDBJ whole genome shotgun (WGS) entry which is preliminary data.</text>
</comment>
<dbReference type="AlphaFoldDB" id="A0AAD4S002"/>
<dbReference type="GO" id="GO:0003700">
    <property type="term" value="F:DNA-binding transcription factor activity"/>
    <property type="evidence" value="ECO:0007669"/>
    <property type="project" value="UniProtKB-UniRule"/>
</dbReference>
<feature type="compositionally biased region" description="Low complexity" evidence="10">
    <location>
        <begin position="109"/>
        <end position="129"/>
    </location>
</feature>
<dbReference type="EMBL" id="JAJJMB010016078">
    <property type="protein sequence ID" value="KAI3849969.1"/>
    <property type="molecule type" value="Genomic_DNA"/>
</dbReference>
<evidence type="ECO:0000256" key="2">
    <source>
        <dbReference type="ARBA" id="ARBA00022771"/>
    </source>
</evidence>
<evidence type="ECO:0000256" key="5">
    <source>
        <dbReference type="ARBA" id="ARBA00023125"/>
    </source>
</evidence>
<keyword evidence="2 8" id="KW-0863">Zinc-finger</keyword>
<dbReference type="PROSITE" id="PS50884">
    <property type="entry name" value="ZF_DOF_2"/>
    <property type="match status" value="1"/>
</dbReference>
<evidence type="ECO:0000256" key="8">
    <source>
        <dbReference type="PROSITE-ProRule" id="PRU00071"/>
    </source>
</evidence>
<comment type="subcellular location">
    <subcellularLocation>
        <location evidence="8 9">Nucleus</location>
    </subcellularLocation>
</comment>
<accession>A0AAD4S002</accession>
<keyword evidence="1 9" id="KW-0479">Metal-binding</keyword>
<feature type="domain" description="Dof-type" evidence="11">
    <location>
        <begin position="52"/>
        <end position="106"/>
    </location>
</feature>
<feature type="region of interest" description="Disordered" evidence="10">
    <location>
        <begin position="107"/>
        <end position="144"/>
    </location>
</feature>
<keyword evidence="13" id="KW-1185">Reference proteome</keyword>
<organism evidence="12 13">
    <name type="scientific">Papaver atlanticum</name>
    <dbReference type="NCBI Taxonomy" id="357466"/>
    <lineage>
        <taxon>Eukaryota</taxon>
        <taxon>Viridiplantae</taxon>
        <taxon>Streptophyta</taxon>
        <taxon>Embryophyta</taxon>
        <taxon>Tracheophyta</taxon>
        <taxon>Spermatophyta</taxon>
        <taxon>Magnoliopsida</taxon>
        <taxon>Ranunculales</taxon>
        <taxon>Papaveraceae</taxon>
        <taxon>Papaveroideae</taxon>
        <taxon>Papaver</taxon>
    </lineage>
</organism>
<dbReference type="GO" id="GO:0008270">
    <property type="term" value="F:zinc ion binding"/>
    <property type="evidence" value="ECO:0007669"/>
    <property type="project" value="UniProtKB-KW"/>
</dbReference>
<dbReference type="PANTHER" id="PTHR31992">
    <property type="entry name" value="DOF ZINC FINGER PROTEIN DOF1.4-RELATED"/>
    <property type="match status" value="1"/>
</dbReference>
<keyword evidence="5 8" id="KW-0238">DNA-binding</keyword>
<evidence type="ECO:0000256" key="6">
    <source>
        <dbReference type="ARBA" id="ARBA00023163"/>
    </source>
</evidence>
<evidence type="ECO:0000256" key="1">
    <source>
        <dbReference type="ARBA" id="ARBA00022723"/>
    </source>
</evidence>
<dbReference type="GO" id="GO:0003677">
    <property type="term" value="F:DNA binding"/>
    <property type="evidence" value="ECO:0007669"/>
    <property type="project" value="UniProtKB-UniRule"/>
</dbReference>
<feature type="region of interest" description="Disordered" evidence="10">
    <location>
        <begin position="252"/>
        <end position="294"/>
    </location>
</feature>
<evidence type="ECO:0000259" key="11">
    <source>
        <dbReference type="PROSITE" id="PS50884"/>
    </source>
</evidence>
<dbReference type="PROSITE" id="PS01361">
    <property type="entry name" value="ZF_DOF_1"/>
    <property type="match status" value="1"/>
</dbReference>
<sequence length="394" mass="44084">MDPSNSQHQHQHQQGMATHTPTFEDVLNCPSAKELQERQKRSLMNRPQPEALKCPRCDSSNTKFCYYNNYSLTQPRYFCKACRRYWTKGGSLRNVPVGGGCRKNNKRISSCSSSSATSKAKSSPSSSISSHHHLHHHHQDNNNNQIYLNTTNSIINPLLTFPSSLSYDTNDLTLAFGRLHKQQPTTARQLGFDHGHHQTSYGNTNSIIGNLINSSSNSNNTADPGFIDALRSGFLDPSSGFHNFYSSYGNGISMGDHHQQHHQQQQVESNNNNNNNGGGSIINGNCHEEDDDQHHRDEQVVLPNYDQVEMGLTSTTSSTITTATKQELLKDNETKILWNFPWHGQFGGEQANHHHHHNNSIHNNIMGNVIDSSSGVRDWNGLNGWHGLVNSPLM</sequence>
<feature type="region of interest" description="Disordered" evidence="10">
    <location>
        <begin position="1"/>
        <end position="21"/>
    </location>
</feature>
<keyword evidence="6 9" id="KW-0804">Transcription</keyword>
<comment type="function">
    <text evidence="9">Transcription factor that binds specifically to a 5'-AA[AG]G-3' consensus core sequence.</text>
</comment>
<keyword evidence="7 8" id="KW-0539">Nucleus</keyword>
<evidence type="ECO:0000256" key="7">
    <source>
        <dbReference type="ARBA" id="ARBA00023242"/>
    </source>
</evidence>
<protein>
    <recommendedName>
        <fullName evidence="9">Dof zinc finger protein</fullName>
    </recommendedName>
</protein>
<gene>
    <name evidence="12" type="ORF">MKW98_026883</name>
</gene>
<dbReference type="PANTHER" id="PTHR31992:SF123">
    <property type="entry name" value="DOF ZINC FINGER PROTEIN"/>
    <property type="match status" value="1"/>
</dbReference>
<dbReference type="GO" id="GO:0005634">
    <property type="term" value="C:nucleus"/>
    <property type="evidence" value="ECO:0007669"/>
    <property type="project" value="UniProtKB-SubCell"/>
</dbReference>
<evidence type="ECO:0000256" key="9">
    <source>
        <dbReference type="RuleBase" id="RU369094"/>
    </source>
</evidence>
<dbReference type="InterPro" id="IPR045174">
    <property type="entry name" value="Dof"/>
</dbReference>
<evidence type="ECO:0000313" key="12">
    <source>
        <dbReference type="EMBL" id="KAI3849969.1"/>
    </source>
</evidence>
<reference evidence="12" key="1">
    <citation type="submission" date="2022-04" db="EMBL/GenBank/DDBJ databases">
        <title>A functionally conserved STORR gene fusion in Papaver species that diverged 16.8 million years ago.</title>
        <authorList>
            <person name="Catania T."/>
        </authorList>
    </citation>
    <scope>NUCLEOTIDE SEQUENCE</scope>
    <source>
        <strain evidence="12">S-188037</strain>
    </source>
</reference>
<evidence type="ECO:0000256" key="3">
    <source>
        <dbReference type="ARBA" id="ARBA00022833"/>
    </source>
</evidence>
<keyword evidence="3 9" id="KW-0862">Zinc</keyword>
<feature type="compositionally biased region" description="Low complexity" evidence="10">
    <location>
        <begin position="262"/>
        <end position="275"/>
    </location>
</feature>
<dbReference type="Pfam" id="PF02701">
    <property type="entry name" value="Zn_ribbon_Dof"/>
    <property type="match status" value="1"/>
</dbReference>
<evidence type="ECO:0000313" key="13">
    <source>
        <dbReference type="Proteomes" id="UP001202328"/>
    </source>
</evidence>
<keyword evidence="4 9" id="KW-0805">Transcription regulation</keyword>
<evidence type="ECO:0000256" key="4">
    <source>
        <dbReference type="ARBA" id="ARBA00023015"/>
    </source>
</evidence>
<name>A0AAD4S002_9MAGN</name>